<dbReference type="Gene3D" id="3.10.250.10">
    <property type="entry name" value="SRCR-like domain"/>
    <property type="match status" value="1"/>
</dbReference>
<dbReference type="InterPro" id="IPR036772">
    <property type="entry name" value="SRCR-like_dom_sf"/>
</dbReference>
<dbReference type="PANTHER" id="PTHR24252">
    <property type="entry name" value="ACROSIN-RELATED"/>
    <property type="match status" value="1"/>
</dbReference>
<dbReference type="PANTHER" id="PTHR24252:SF7">
    <property type="entry name" value="HYALIN"/>
    <property type="match status" value="1"/>
</dbReference>
<accession>A0AA89BQA4</accession>
<evidence type="ECO:0000256" key="3">
    <source>
        <dbReference type="ARBA" id="ARBA00022801"/>
    </source>
</evidence>
<dbReference type="FunFam" id="2.40.10.10:FF:000003">
    <property type="entry name" value="Transmembrane serine protease 3"/>
    <property type="match status" value="1"/>
</dbReference>
<dbReference type="GO" id="GO:0004252">
    <property type="term" value="F:serine-type endopeptidase activity"/>
    <property type="evidence" value="ECO:0007669"/>
    <property type="project" value="InterPro"/>
</dbReference>
<dbReference type="PROSITE" id="PS00134">
    <property type="entry name" value="TRYPSIN_HIS"/>
    <property type="match status" value="1"/>
</dbReference>
<dbReference type="InterPro" id="IPR033116">
    <property type="entry name" value="TRYPSIN_SER"/>
</dbReference>
<feature type="domain" description="SRCR" evidence="10">
    <location>
        <begin position="16"/>
        <end position="113"/>
    </location>
</feature>
<dbReference type="SUPFAM" id="SSF50494">
    <property type="entry name" value="Trypsin-like serine proteases"/>
    <property type="match status" value="1"/>
</dbReference>
<keyword evidence="4 8" id="KW-0720">Serine protease</keyword>
<dbReference type="CDD" id="cd00190">
    <property type="entry name" value="Tryp_SPc"/>
    <property type="match status" value="1"/>
</dbReference>
<dbReference type="Gene3D" id="2.40.10.10">
    <property type="entry name" value="Trypsin-like serine proteases"/>
    <property type="match status" value="1"/>
</dbReference>
<dbReference type="PRINTS" id="PR00258">
    <property type="entry name" value="SPERACTRCPTR"/>
</dbReference>
<organism evidence="11 12">
    <name type="scientific">Pinctada imbricata</name>
    <name type="common">Atlantic pearl-oyster</name>
    <name type="synonym">Pinctada martensii</name>
    <dbReference type="NCBI Taxonomy" id="66713"/>
    <lineage>
        <taxon>Eukaryota</taxon>
        <taxon>Metazoa</taxon>
        <taxon>Spiralia</taxon>
        <taxon>Lophotrochozoa</taxon>
        <taxon>Mollusca</taxon>
        <taxon>Bivalvia</taxon>
        <taxon>Autobranchia</taxon>
        <taxon>Pteriomorphia</taxon>
        <taxon>Pterioida</taxon>
        <taxon>Pterioidea</taxon>
        <taxon>Pteriidae</taxon>
        <taxon>Pinctada</taxon>
    </lineage>
</organism>
<dbReference type="PROSITE" id="PS50240">
    <property type="entry name" value="TRYPSIN_DOM"/>
    <property type="match status" value="1"/>
</dbReference>
<evidence type="ECO:0000256" key="7">
    <source>
        <dbReference type="PROSITE-ProRule" id="PRU00196"/>
    </source>
</evidence>
<comment type="caution">
    <text evidence="11">The sequence shown here is derived from an EMBL/GenBank/DDBJ whole genome shotgun (WGS) entry which is preliminary data.</text>
</comment>
<dbReference type="GO" id="GO:0016020">
    <property type="term" value="C:membrane"/>
    <property type="evidence" value="ECO:0007669"/>
    <property type="project" value="InterPro"/>
</dbReference>
<keyword evidence="5 7" id="KW-1015">Disulfide bond</keyword>
<dbReference type="InterPro" id="IPR001314">
    <property type="entry name" value="Peptidase_S1A"/>
</dbReference>
<dbReference type="Proteomes" id="UP001186944">
    <property type="component" value="Unassembled WGS sequence"/>
</dbReference>
<dbReference type="FunFam" id="3.10.250.10:FF:000001">
    <property type="entry name" value="Lysyl oxidase 4 isoform X1"/>
    <property type="match status" value="1"/>
</dbReference>
<feature type="domain" description="Peptidase S1" evidence="9">
    <location>
        <begin position="127"/>
        <end position="363"/>
    </location>
</feature>
<name>A0AA89BQA4_PINIB</name>
<dbReference type="InterPro" id="IPR001190">
    <property type="entry name" value="SRCR"/>
</dbReference>
<evidence type="ECO:0000313" key="11">
    <source>
        <dbReference type="EMBL" id="KAK3091405.1"/>
    </source>
</evidence>
<dbReference type="InterPro" id="IPR043504">
    <property type="entry name" value="Peptidase_S1_PA_chymotrypsin"/>
</dbReference>
<evidence type="ECO:0000256" key="4">
    <source>
        <dbReference type="ARBA" id="ARBA00022825"/>
    </source>
</evidence>
<dbReference type="AlphaFoldDB" id="A0AA89BQA4"/>
<dbReference type="InterPro" id="IPR001254">
    <property type="entry name" value="Trypsin_dom"/>
</dbReference>
<comment type="caution">
    <text evidence="7">Lacks conserved residue(s) required for the propagation of feature annotation.</text>
</comment>
<dbReference type="Pfam" id="PF00089">
    <property type="entry name" value="Trypsin"/>
    <property type="match status" value="1"/>
</dbReference>
<sequence length="391" mass="43375">MDLLGFHASKASDQNLRLVGGNSTNEGRLEIKYVNIWGTICSDRFNISAANVACKQLGFAGAKSVKHFGAGSGQIWLDEVRCNGSEKNILDCKKNSFAAHDCTHNQDVGVVCKGCSQQEVKVKETRVIGGHEAVPGSWPWVASVQVKFPDDQWFHLCGATLIDTQWIITAAHCFDSSKKPSQYRIALGKHYVSAVEDKEQIVNISKIYIHPDYDIEQHPNDIALVKLKTPIRIDNANVNTICMPDSAERSLSNRDYCYVAGWGKTKDKDASEVLIQTRIPLMDNFRCRFMYKGLTNKMICGGYLFGGTDSCKGDSGGPLMCRRQGKWELGGVISWGEGCAQPMKPGVYTRTKPYLSWINSIMGKSPSISSKHHQTTTVRTTTRRSIFFAFG</sequence>
<evidence type="ECO:0000259" key="10">
    <source>
        <dbReference type="PROSITE" id="PS50287"/>
    </source>
</evidence>
<dbReference type="PRINTS" id="PR00722">
    <property type="entry name" value="CHYMOTRYPSIN"/>
</dbReference>
<keyword evidence="12" id="KW-1185">Reference proteome</keyword>
<dbReference type="InterPro" id="IPR018114">
    <property type="entry name" value="TRYPSIN_HIS"/>
</dbReference>
<dbReference type="InterPro" id="IPR009003">
    <property type="entry name" value="Peptidase_S1_PA"/>
</dbReference>
<protein>
    <submittedName>
        <fullName evidence="11">Uncharacterized protein</fullName>
    </submittedName>
</protein>
<evidence type="ECO:0000256" key="6">
    <source>
        <dbReference type="ARBA" id="ARBA00023180"/>
    </source>
</evidence>
<keyword evidence="2" id="KW-0732">Signal</keyword>
<dbReference type="GO" id="GO:0006508">
    <property type="term" value="P:proteolysis"/>
    <property type="evidence" value="ECO:0007669"/>
    <property type="project" value="UniProtKB-KW"/>
</dbReference>
<evidence type="ECO:0000256" key="1">
    <source>
        <dbReference type="ARBA" id="ARBA00022670"/>
    </source>
</evidence>
<evidence type="ECO:0000256" key="8">
    <source>
        <dbReference type="RuleBase" id="RU363034"/>
    </source>
</evidence>
<dbReference type="PROSITE" id="PS00420">
    <property type="entry name" value="SRCR_1"/>
    <property type="match status" value="1"/>
</dbReference>
<dbReference type="PROSITE" id="PS50287">
    <property type="entry name" value="SRCR_2"/>
    <property type="match status" value="1"/>
</dbReference>
<proteinExistence type="predicted"/>
<reference evidence="11" key="1">
    <citation type="submission" date="2019-08" db="EMBL/GenBank/DDBJ databases">
        <title>The improved chromosome-level genome for the pearl oyster Pinctada fucata martensii using PacBio sequencing and Hi-C.</title>
        <authorList>
            <person name="Zheng Z."/>
        </authorList>
    </citation>
    <scope>NUCLEOTIDE SEQUENCE</scope>
    <source>
        <strain evidence="11">ZZ-2019</strain>
        <tissue evidence="11">Adductor muscle</tissue>
    </source>
</reference>
<dbReference type="EMBL" id="VSWD01000010">
    <property type="protein sequence ID" value="KAK3091405.1"/>
    <property type="molecule type" value="Genomic_DNA"/>
</dbReference>
<gene>
    <name evidence="11" type="ORF">FSP39_019663</name>
</gene>
<dbReference type="SMART" id="SM00202">
    <property type="entry name" value="SR"/>
    <property type="match status" value="1"/>
</dbReference>
<evidence type="ECO:0000259" key="9">
    <source>
        <dbReference type="PROSITE" id="PS50240"/>
    </source>
</evidence>
<dbReference type="SMART" id="SM00020">
    <property type="entry name" value="Tryp_SPc"/>
    <property type="match status" value="1"/>
</dbReference>
<dbReference type="SUPFAM" id="SSF56487">
    <property type="entry name" value="SRCR-like"/>
    <property type="match status" value="1"/>
</dbReference>
<dbReference type="Pfam" id="PF00530">
    <property type="entry name" value="SRCR"/>
    <property type="match status" value="1"/>
</dbReference>
<evidence type="ECO:0000313" key="12">
    <source>
        <dbReference type="Proteomes" id="UP001186944"/>
    </source>
</evidence>
<evidence type="ECO:0000256" key="5">
    <source>
        <dbReference type="ARBA" id="ARBA00023157"/>
    </source>
</evidence>
<feature type="disulfide bond" evidence="7">
    <location>
        <begin position="82"/>
        <end position="92"/>
    </location>
</feature>
<keyword evidence="6" id="KW-0325">Glycoprotein</keyword>
<evidence type="ECO:0000256" key="2">
    <source>
        <dbReference type="ARBA" id="ARBA00022729"/>
    </source>
</evidence>
<keyword evidence="3 8" id="KW-0378">Hydrolase</keyword>
<dbReference type="PROSITE" id="PS00135">
    <property type="entry name" value="TRYPSIN_SER"/>
    <property type="match status" value="1"/>
</dbReference>
<keyword evidence="1 8" id="KW-0645">Protease</keyword>